<feature type="domain" description="DUF6879" evidence="1">
    <location>
        <begin position="6"/>
        <end position="168"/>
    </location>
</feature>
<dbReference type="Proteomes" id="UP001592531">
    <property type="component" value="Unassembled WGS sequence"/>
</dbReference>
<gene>
    <name evidence="2" type="ORF">ACEZDE_06530</name>
</gene>
<dbReference type="EMBL" id="JBHFAB010000004">
    <property type="protein sequence ID" value="MFC1416298.1"/>
    <property type="molecule type" value="Genomic_DNA"/>
</dbReference>
<comment type="caution">
    <text evidence="2">The sequence shown here is derived from an EMBL/GenBank/DDBJ whole genome shotgun (WGS) entry which is preliminary data.</text>
</comment>
<sequence>MTSSSSFAELFDAFEHEAFRLETLDDYSQSGNVDAYRAFLAGEEKPDGYNSAWLNEVSRHTAAGKLVHRVHVLSRPLTPYLRFELGWGYRTNSEAGEQFFILDVTDTPNPIAGAPDFWLMDGQHAAVMEYDDAGKFLGADVATDESGRFASYREAALAHAEPFVDWWAKYGE</sequence>
<keyword evidence="3" id="KW-1185">Reference proteome</keyword>
<reference evidence="2 3" key="1">
    <citation type="submission" date="2024-09" db="EMBL/GenBank/DDBJ databases">
        <authorList>
            <person name="Lee S.D."/>
        </authorList>
    </citation>
    <scope>NUCLEOTIDE SEQUENCE [LARGE SCALE GENOMIC DNA]</scope>
    <source>
        <strain evidence="2 3">N8-3</strain>
    </source>
</reference>
<evidence type="ECO:0000259" key="1">
    <source>
        <dbReference type="Pfam" id="PF21806"/>
    </source>
</evidence>
<organism evidence="2 3">
    <name type="scientific">Streptacidiphilus cavernicola</name>
    <dbReference type="NCBI Taxonomy" id="3342716"/>
    <lineage>
        <taxon>Bacteria</taxon>
        <taxon>Bacillati</taxon>
        <taxon>Actinomycetota</taxon>
        <taxon>Actinomycetes</taxon>
        <taxon>Kitasatosporales</taxon>
        <taxon>Streptomycetaceae</taxon>
        <taxon>Streptacidiphilus</taxon>
    </lineage>
</organism>
<accession>A0ABV6VRE7</accession>
<dbReference type="RefSeq" id="WP_380533440.1">
    <property type="nucleotide sequence ID" value="NZ_JBHFAB010000004.1"/>
</dbReference>
<evidence type="ECO:0000313" key="2">
    <source>
        <dbReference type="EMBL" id="MFC1416298.1"/>
    </source>
</evidence>
<dbReference type="Pfam" id="PF21806">
    <property type="entry name" value="DUF6879"/>
    <property type="match status" value="1"/>
</dbReference>
<name>A0ABV6VRE7_9ACTN</name>
<proteinExistence type="predicted"/>
<evidence type="ECO:0000313" key="3">
    <source>
        <dbReference type="Proteomes" id="UP001592531"/>
    </source>
</evidence>
<protein>
    <submittedName>
        <fullName evidence="2">DUF6879 family protein</fullName>
    </submittedName>
</protein>
<dbReference type="InterPro" id="IPR049244">
    <property type="entry name" value="DUF6879"/>
</dbReference>